<protein>
    <submittedName>
        <fullName evidence="5">U4/U6.U5 tri-snRNP-associated protein 1</fullName>
    </submittedName>
</protein>
<evidence type="ECO:0000256" key="3">
    <source>
        <dbReference type="ARBA" id="ARBA00023242"/>
    </source>
</evidence>
<dbReference type="PANTHER" id="PTHR14152:SF5">
    <property type="entry name" value="U4_U6.U5 TRI-SNRNP-ASSOCIATED PROTEIN 1"/>
    <property type="match status" value="1"/>
</dbReference>
<dbReference type="GO" id="GO:0000481">
    <property type="term" value="P:maturation of 5S rRNA"/>
    <property type="evidence" value="ECO:0007669"/>
    <property type="project" value="TreeGrafter"/>
</dbReference>
<proteinExistence type="inferred from homology"/>
<comment type="similarity">
    <text evidence="2">Belongs to the SNU66/SART1 family.</text>
</comment>
<feature type="compositionally biased region" description="Basic residues" evidence="4">
    <location>
        <begin position="161"/>
        <end position="174"/>
    </location>
</feature>
<organism evidence="5 6">
    <name type="scientific">Vigna unguiculata</name>
    <name type="common">Cowpea</name>
    <dbReference type="NCBI Taxonomy" id="3917"/>
    <lineage>
        <taxon>Eukaryota</taxon>
        <taxon>Viridiplantae</taxon>
        <taxon>Streptophyta</taxon>
        <taxon>Embryophyta</taxon>
        <taxon>Tracheophyta</taxon>
        <taxon>Spermatophyta</taxon>
        <taxon>Magnoliopsida</taxon>
        <taxon>eudicotyledons</taxon>
        <taxon>Gunneridae</taxon>
        <taxon>Pentapetalae</taxon>
        <taxon>rosids</taxon>
        <taxon>fabids</taxon>
        <taxon>Fabales</taxon>
        <taxon>Fabaceae</taxon>
        <taxon>Papilionoideae</taxon>
        <taxon>50 kb inversion clade</taxon>
        <taxon>NPAAA clade</taxon>
        <taxon>indigoferoid/millettioid clade</taxon>
        <taxon>Phaseoleae</taxon>
        <taxon>Vigna</taxon>
    </lineage>
</organism>
<feature type="region of interest" description="Disordered" evidence="4">
    <location>
        <begin position="154"/>
        <end position="199"/>
    </location>
</feature>
<dbReference type="Proteomes" id="UP000501690">
    <property type="component" value="Linkage Group LG3"/>
</dbReference>
<accession>A0A4D6LBM2</accession>
<evidence type="ECO:0000313" key="5">
    <source>
        <dbReference type="EMBL" id="QCD85939.1"/>
    </source>
</evidence>
<evidence type="ECO:0000256" key="4">
    <source>
        <dbReference type="SAM" id="MobiDB-lite"/>
    </source>
</evidence>
<keyword evidence="6" id="KW-1185">Reference proteome</keyword>
<feature type="region of interest" description="Disordered" evidence="4">
    <location>
        <begin position="255"/>
        <end position="277"/>
    </location>
</feature>
<reference evidence="5 6" key="1">
    <citation type="submission" date="2019-04" db="EMBL/GenBank/DDBJ databases">
        <title>An improved genome assembly and genetic linkage map for asparagus bean, Vigna unguiculata ssp. sesquipedialis.</title>
        <authorList>
            <person name="Xia Q."/>
            <person name="Zhang R."/>
            <person name="Dong Y."/>
        </authorList>
    </citation>
    <scope>NUCLEOTIDE SEQUENCE [LARGE SCALE GENOMIC DNA]</scope>
    <source>
        <tissue evidence="5">Leaf</tissue>
    </source>
</reference>
<evidence type="ECO:0000256" key="1">
    <source>
        <dbReference type="ARBA" id="ARBA00004123"/>
    </source>
</evidence>
<dbReference type="AlphaFoldDB" id="A0A4D6LBM2"/>
<feature type="compositionally biased region" description="Basic and acidic residues" evidence="4">
    <location>
        <begin position="175"/>
        <end position="184"/>
    </location>
</feature>
<evidence type="ECO:0000256" key="2">
    <source>
        <dbReference type="ARBA" id="ARBA00006076"/>
    </source>
</evidence>
<feature type="compositionally biased region" description="Basic and acidic residues" evidence="4">
    <location>
        <begin position="112"/>
        <end position="128"/>
    </location>
</feature>
<evidence type="ECO:0000313" key="6">
    <source>
        <dbReference type="Proteomes" id="UP000501690"/>
    </source>
</evidence>
<dbReference type="GO" id="GO:0045292">
    <property type="term" value="P:mRNA cis splicing, via spliceosome"/>
    <property type="evidence" value="ECO:0007669"/>
    <property type="project" value="TreeGrafter"/>
</dbReference>
<feature type="region of interest" description="Disordered" evidence="4">
    <location>
        <begin position="86"/>
        <end position="133"/>
    </location>
</feature>
<feature type="compositionally biased region" description="Basic and acidic residues" evidence="4">
    <location>
        <begin position="86"/>
        <end position="103"/>
    </location>
</feature>
<gene>
    <name evidence="5" type="ORF">DEO72_LG3g460</name>
</gene>
<sequence length="277" mass="31606">MLTEEDETPGFVDDDDEDLRKSLEKARRLAHKRYEEEGVSGLGAIALLATSNHTNESGESRQNKVVFTEMEEFVWAFHIDEEARKQESEDIFMHHDDEEKPNEVQETNEDEVPNKEDKEEIVPDETIHEVPVGKGLSGALKLLKERGTLNENIEWGGRNTEKKKRPGKMKREKRMKQYQEELKMKQMKSSDTPSLSVERMREAQARLQTPYLVLSGHVKPGQTSDPKSGFATVEKHVPCGLTPMFGDGKVIQGSYKRKAETSNSDNPKKPKSYSLIY</sequence>
<name>A0A4D6LBM2_VIGUN</name>
<dbReference type="Pfam" id="PF03343">
    <property type="entry name" value="SART-1"/>
    <property type="match status" value="1"/>
</dbReference>
<dbReference type="GO" id="GO:0046540">
    <property type="term" value="C:U4/U6 x U5 tri-snRNP complex"/>
    <property type="evidence" value="ECO:0007669"/>
    <property type="project" value="TreeGrafter"/>
</dbReference>
<dbReference type="InterPro" id="IPR005011">
    <property type="entry name" value="SNU66/SART1"/>
</dbReference>
<dbReference type="PANTHER" id="PTHR14152">
    <property type="entry name" value="SQUAMOUS CELL CARCINOMA ANTIGEN RECOGNISED BY CYTOTOXIC T LYMPHOCYTES"/>
    <property type="match status" value="1"/>
</dbReference>
<dbReference type="EMBL" id="CP039347">
    <property type="protein sequence ID" value="QCD85939.1"/>
    <property type="molecule type" value="Genomic_DNA"/>
</dbReference>
<keyword evidence="3" id="KW-0539">Nucleus</keyword>
<comment type="subcellular location">
    <subcellularLocation>
        <location evidence="1">Nucleus</location>
    </subcellularLocation>
</comment>